<dbReference type="GO" id="GO:0006744">
    <property type="term" value="P:ubiquinone biosynthetic process"/>
    <property type="evidence" value="ECO:0007669"/>
    <property type="project" value="UniProtKB-UniRule"/>
</dbReference>
<keyword evidence="8 9" id="KW-0472">Membrane</keyword>
<dbReference type="HAMAP" id="MF_01658">
    <property type="entry name" value="COQ7"/>
    <property type="match status" value="1"/>
</dbReference>
<dbReference type="AlphaFoldDB" id="A0AAW4Y2M9"/>
<feature type="binding site" evidence="9">
    <location>
        <position position="85"/>
    </location>
    <ligand>
        <name>Fe cation</name>
        <dbReference type="ChEBI" id="CHEBI:24875"/>
        <label>2</label>
    </ligand>
</feature>
<evidence type="ECO:0000256" key="6">
    <source>
        <dbReference type="ARBA" id="ARBA00023004"/>
    </source>
</evidence>
<evidence type="ECO:0000256" key="9">
    <source>
        <dbReference type="HAMAP-Rule" id="MF_01658"/>
    </source>
</evidence>
<evidence type="ECO:0000256" key="4">
    <source>
        <dbReference type="ARBA" id="ARBA00022723"/>
    </source>
</evidence>
<reference evidence="11 12" key="1">
    <citation type="submission" date="2021-11" db="EMBL/GenBank/DDBJ databases">
        <title>Genome sequence.</title>
        <authorList>
            <person name="Sun Q."/>
        </authorList>
    </citation>
    <scope>NUCLEOTIDE SEQUENCE [LARGE SCALE GENOMIC DNA]</scope>
    <source>
        <strain evidence="11 12">KCTC 12005</strain>
    </source>
</reference>
<dbReference type="PANTHER" id="PTHR11237">
    <property type="entry name" value="COENZYME Q10 BIOSYNTHESIS PROTEIN 7"/>
    <property type="match status" value="1"/>
</dbReference>
<dbReference type="EMBL" id="JAJNCT010000028">
    <property type="protein sequence ID" value="MCD2167389.1"/>
    <property type="molecule type" value="Genomic_DNA"/>
</dbReference>
<keyword evidence="2 9" id="KW-1003">Cell membrane</keyword>
<accession>A0AAW4Y2M9</accession>
<dbReference type="GO" id="GO:0005886">
    <property type="term" value="C:plasma membrane"/>
    <property type="evidence" value="ECO:0007669"/>
    <property type="project" value="UniProtKB-SubCell"/>
</dbReference>
<feature type="binding site" evidence="9">
    <location>
        <position position="85"/>
    </location>
    <ligand>
        <name>Fe cation</name>
        <dbReference type="ChEBI" id="CHEBI:24875"/>
        <label>1</label>
    </ligand>
</feature>
<comment type="similarity">
    <text evidence="9">Belongs to the COQ7 family.</text>
</comment>
<feature type="binding site" evidence="9">
    <location>
        <position position="55"/>
    </location>
    <ligand>
        <name>Fe cation</name>
        <dbReference type="ChEBI" id="CHEBI:24875"/>
        <label>1</label>
    </ligand>
</feature>
<keyword evidence="4 9" id="KW-0479">Metal-binding</keyword>
<evidence type="ECO:0000256" key="10">
    <source>
        <dbReference type="SAM" id="MobiDB-lite"/>
    </source>
</evidence>
<feature type="binding site" evidence="9">
    <location>
        <position position="169"/>
    </location>
    <ligand>
        <name>Fe cation</name>
        <dbReference type="ChEBI" id="CHEBI:24875"/>
        <label>2</label>
    </ligand>
</feature>
<feature type="binding site" evidence="9">
    <location>
        <position position="137"/>
    </location>
    <ligand>
        <name>Fe cation</name>
        <dbReference type="ChEBI" id="CHEBI:24875"/>
        <label>2</label>
    </ligand>
</feature>
<evidence type="ECO:0000256" key="8">
    <source>
        <dbReference type="ARBA" id="ARBA00023136"/>
    </source>
</evidence>
<feature type="binding site" evidence="9">
    <location>
        <position position="88"/>
    </location>
    <ligand>
        <name>Fe cation</name>
        <dbReference type="ChEBI" id="CHEBI:24875"/>
        <label>1</label>
    </ligand>
</feature>
<evidence type="ECO:0000313" key="12">
    <source>
        <dbReference type="Proteomes" id="UP001199260"/>
    </source>
</evidence>
<dbReference type="Proteomes" id="UP001199260">
    <property type="component" value="Unassembled WGS sequence"/>
</dbReference>
<feature type="binding site" evidence="9">
    <location>
        <position position="172"/>
    </location>
    <ligand>
        <name>Fe cation</name>
        <dbReference type="ChEBI" id="CHEBI:24875"/>
        <label>2</label>
    </ligand>
</feature>
<dbReference type="Gene3D" id="1.20.1260.10">
    <property type="match status" value="1"/>
</dbReference>
<dbReference type="CDD" id="cd01042">
    <property type="entry name" value="DMQH"/>
    <property type="match status" value="1"/>
</dbReference>
<keyword evidence="6 9" id="KW-0408">Iron</keyword>
<evidence type="ECO:0000256" key="2">
    <source>
        <dbReference type="ARBA" id="ARBA00022475"/>
    </source>
</evidence>
<dbReference type="PANTHER" id="PTHR11237:SF4">
    <property type="entry name" value="5-DEMETHOXYUBIQUINONE HYDROXYLASE, MITOCHONDRIAL"/>
    <property type="match status" value="1"/>
</dbReference>
<dbReference type="GO" id="GO:0008682">
    <property type="term" value="F:3-demethoxyubiquinol 3-hydroxylase activity"/>
    <property type="evidence" value="ECO:0007669"/>
    <property type="project" value="UniProtKB-EC"/>
</dbReference>
<comment type="function">
    <text evidence="9">Catalyzes the hydroxylation of 2-nonaprenyl-3-methyl-6-methoxy-1,4-benzoquinol during ubiquinone biosynthesis.</text>
</comment>
<sequence>MQERLLCAADTALRTLFATPRAATPSPATGMDEPDLSPEEKKLSASYMRVNHVGEVCAQALYTAQAMVTRDEHLREHLLEAAQEEMDHLAWTHQRLQDLGERPSLLNPLWFAGAFVIGTVAAKVSDRASLGFVEETENQVSLHLQSHLELLPAHDAPSRAVVSQMKADEERHAAAAVDAGALPVPLPARMLMKIASKVMTVTAHHI</sequence>
<dbReference type="RefSeq" id="WP_230779104.1">
    <property type="nucleotide sequence ID" value="NZ_JAJNCT010000028.1"/>
</dbReference>
<comment type="catalytic activity">
    <reaction evidence="9">
        <text>a 5-methoxy-2-methyl-3-(all-trans-polyprenyl)benzene-1,4-diol + AH2 + O2 = a 3-demethylubiquinol + A + H2O</text>
        <dbReference type="Rhea" id="RHEA:50908"/>
        <dbReference type="Rhea" id="RHEA-COMP:10859"/>
        <dbReference type="Rhea" id="RHEA-COMP:10914"/>
        <dbReference type="ChEBI" id="CHEBI:13193"/>
        <dbReference type="ChEBI" id="CHEBI:15377"/>
        <dbReference type="ChEBI" id="CHEBI:15379"/>
        <dbReference type="ChEBI" id="CHEBI:17499"/>
        <dbReference type="ChEBI" id="CHEBI:84167"/>
        <dbReference type="ChEBI" id="CHEBI:84422"/>
        <dbReference type="EC" id="1.14.99.60"/>
    </reaction>
</comment>
<keyword evidence="7 9" id="KW-0503">Monooxygenase</keyword>
<dbReference type="InterPro" id="IPR011566">
    <property type="entry name" value="Ubq_synth_Coq7"/>
</dbReference>
<dbReference type="NCBIfam" id="NF033656">
    <property type="entry name" value="DMQ_monoox_COQ7"/>
    <property type="match status" value="1"/>
</dbReference>
<name>A0AAW4Y2M9_9BURK</name>
<comment type="pathway">
    <text evidence="1 9">Cofactor biosynthesis; ubiquinone biosynthesis.</text>
</comment>
<protein>
    <recommendedName>
        <fullName evidence="9">3-demethoxyubiquinol 3-hydroxylase</fullName>
        <shortName evidence="9">DMQ hydroxylase</shortName>
        <ecNumber evidence="9">1.14.99.60</ecNumber>
    </recommendedName>
    <alternativeName>
        <fullName evidence="9">2-nonaprenyl-3-methyl-6-methoxy-1,4-benzoquinol hydroxylase</fullName>
    </alternativeName>
</protein>
<organism evidence="11 12">
    <name type="scientific">Comamonas koreensis</name>
    <dbReference type="NCBI Taxonomy" id="160825"/>
    <lineage>
        <taxon>Bacteria</taxon>
        <taxon>Pseudomonadati</taxon>
        <taxon>Pseudomonadota</taxon>
        <taxon>Betaproteobacteria</taxon>
        <taxon>Burkholderiales</taxon>
        <taxon>Comamonadaceae</taxon>
        <taxon>Comamonas</taxon>
    </lineage>
</organism>
<comment type="cofactor">
    <cofactor evidence="9">
        <name>Fe cation</name>
        <dbReference type="ChEBI" id="CHEBI:24875"/>
    </cofactor>
    <text evidence="9">Binds 2 iron ions per subunit.</text>
</comment>
<comment type="caution">
    <text evidence="11">The sequence shown here is derived from an EMBL/GenBank/DDBJ whole genome shotgun (WGS) entry which is preliminary data.</text>
</comment>
<keyword evidence="5 9" id="KW-0560">Oxidoreductase</keyword>
<gene>
    <name evidence="9 11" type="primary">coq7</name>
    <name evidence="11" type="ORF">LPW39_19900</name>
</gene>
<evidence type="ECO:0000313" key="11">
    <source>
        <dbReference type="EMBL" id="MCD2167389.1"/>
    </source>
</evidence>
<evidence type="ECO:0000256" key="7">
    <source>
        <dbReference type="ARBA" id="ARBA00023033"/>
    </source>
</evidence>
<dbReference type="InterPro" id="IPR047809">
    <property type="entry name" value="COQ7_proteobact"/>
</dbReference>
<comment type="subcellular location">
    <subcellularLocation>
        <location evidence="9">Cell membrane</location>
        <topology evidence="9">Peripheral membrane protein</topology>
    </subcellularLocation>
</comment>
<proteinExistence type="inferred from homology"/>
<evidence type="ECO:0000256" key="3">
    <source>
        <dbReference type="ARBA" id="ARBA00022688"/>
    </source>
</evidence>
<feature type="compositionally biased region" description="Low complexity" evidence="10">
    <location>
        <begin position="18"/>
        <end position="29"/>
    </location>
</feature>
<dbReference type="Pfam" id="PF03232">
    <property type="entry name" value="COQ7"/>
    <property type="match status" value="1"/>
</dbReference>
<evidence type="ECO:0000256" key="1">
    <source>
        <dbReference type="ARBA" id="ARBA00004749"/>
    </source>
</evidence>
<feature type="region of interest" description="Disordered" evidence="10">
    <location>
        <begin position="18"/>
        <end position="41"/>
    </location>
</feature>
<feature type="binding site" evidence="9">
    <location>
        <position position="169"/>
    </location>
    <ligand>
        <name>Fe cation</name>
        <dbReference type="ChEBI" id="CHEBI:24875"/>
        <label>1</label>
    </ligand>
</feature>
<evidence type="ECO:0000256" key="5">
    <source>
        <dbReference type="ARBA" id="ARBA00023002"/>
    </source>
</evidence>
<dbReference type="GO" id="GO:0046872">
    <property type="term" value="F:metal ion binding"/>
    <property type="evidence" value="ECO:0007669"/>
    <property type="project" value="UniProtKB-KW"/>
</dbReference>
<dbReference type="EC" id="1.14.99.60" evidence="9"/>
<dbReference type="InterPro" id="IPR012347">
    <property type="entry name" value="Ferritin-like"/>
</dbReference>
<dbReference type="SUPFAM" id="SSF47240">
    <property type="entry name" value="Ferritin-like"/>
    <property type="match status" value="1"/>
</dbReference>
<keyword evidence="3 9" id="KW-0831">Ubiquinone biosynthesis</keyword>
<dbReference type="InterPro" id="IPR009078">
    <property type="entry name" value="Ferritin-like_SF"/>
</dbReference>
<keyword evidence="12" id="KW-1185">Reference proteome</keyword>